<gene>
    <name evidence="2" type="ORF">DFR56_10868</name>
</gene>
<dbReference type="Pfam" id="PF13518">
    <property type="entry name" value="HTH_28"/>
    <property type="match status" value="1"/>
</dbReference>
<accession>A0A2V3VW89</accession>
<dbReference type="InterPro" id="IPR010921">
    <property type="entry name" value="Trp_repressor/repl_initiator"/>
</dbReference>
<dbReference type="Proteomes" id="UP000247978">
    <property type="component" value="Unassembled WGS sequence"/>
</dbReference>
<dbReference type="GO" id="GO:0043565">
    <property type="term" value="F:sequence-specific DNA binding"/>
    <property type="evidence" value="ECO:0007669"/>
    <property type="project" value="InterPro"/>
</dbReference>
<dbReference type="Gene3D" id="3.30.420.10">
    <property type="entry name" value="Ribonuclease H-like superfamily/Ribonuclease H"/>
    <property type="match status" value="1"/>
</dbReference>
<dbReference type="SUPFAM" id="SSF48295">
    <property type="entry name" value="TrpR-like"/>
    <property type="match status" value="1"/>
</dbReference>
<evidence type="ECO:0000313" key="3">
    <source>
        <dbReference type="Proteomes" id="UP000247978"/>
    </source>
</evidence>
<dbReference type="PROSITE" id="PS50994">
    <property type="entry name" value="INTEGRASE"/>
    <property type="match status" value="1"/>
</dbReference>
<dbReference type="AlphaFoldDB" id="A0A2V3VW89"/>
<proteinExistence type="predicted"/>
<dbReference type="Gene3D" id="1.10.10.10">
    <property type="entry name" value="Winged helix-like DNA-binding domain superfamily/Winged helix DNA-binding domain"/>
    <property type="match status" value="1"/>
</dbReference>
<reference evidence="2 3" key="1">
    <citation type="submission" date="2018-05" db="EMBL/GenBank/DDBJ databases">
        <title>Genomic Encyclopedia of Type Strains, Phase IV (KMG-IV): sequencing the most valuable type-strain genomes for metagenomic binning, comparative biology and taxonomic classification.</title>
        <authorList>
            <person name="Goeker M."/>
        </authorList>
    </citation>
    <scope>NUCLEOTIDE SEQUENCE [LARGE SCALE GENOMIC DNA]</scope>
    <source>
        <strain evidence="2 3">DSM 28556</strain>
    </source>
</reference>
<dbReference type="InterPro" id="IPR050900">
    <property type="entry name" value="Transposase_IS3/IS150/IS904"/>
</dbReference>
<dbReference type="Pfam" id="PF00665">
    <property type="entry name" value="rve"/>
    <property type="match status" value="1"/>
</dbReference>
<dbReference type="InterPro" id="IPR055247">
    <property type="entry name" value="InsJ-like_HTH"/>
</dbReference>
<dbReference type="RefSeq" id="WP_377723367.1">
    <property type="nucleotide sequence ID" value="NZ_JBHUHB010000001.1"/>
</dbReference>
<dbReference type="InterPro" id="IPR036388">
    <property type="entry name" value="WH-like_DNA-bd_sf"/>
</dbReference>
<dbReference type="GO" id="GO:0015074">
    <property type="term" value="P:DNA integration"/>
    <property type="evidence" value="ECO:0007669"/>
    <property type="project" value="InterPro"/>
</dbReference>
<feature type="domain" description="Integrase catalytic" evidence="1">
    <location>
        <begin position="74"/>
        <end position="147"/>
    </location>
</feature>
<dbReference type="InterPro" id="IPR036397">
    <property type="entry name" value="RNaseH_sf"/>
</dbReference>
<comment type="caution">
    <text evidence="2">The sequence shown here is derived from an EMBL/GenBank/DDBJ whole genome shotgun (WGS) entry which is preliminary data.</text>
</comment>
<name>A0A2V3VW89_9BACI</name>
<dbReference type="InterPro" id="IPR001584">
    <property type="entry name" value="Integrase_cat-core"/>
</dbReference>
<dbReference type="InterPro" id="IPR012337">
    <property type="entry name" value="RNaseH-like_sf"/>
</dbReference>
<keyword evidence="3" id="KW-1185">Reference proteome</keyword>
<protein>
    <submittedName>
        <fullName evidence="2">Integrase-like protein</fullName>
    </submittedName>
</protein>
<organism evidence="2 3">
    <name type="scientific">Pseudogracilibacillus auburnensis</name>
    <dbReference type="NCBI Taxonomy" id="1494959"/>
    <lineage>
        <taxon>Bacteria</taxon>
        <taxon>Bacillati</taxon>
        <taxon>Bacillota</taxon>
        <taxon>Bacilli</taxon>
        <taxon>Bacillales</taxon>
        <taxon>Bacillaceae</taxon>
        <taxon>Pseudogracilibacillus</taxon>
    </lineage>
</organism>
<dbReference type="SUPFAM" id="SSF53098">
    <property type="entry name" value="Ribonuclease H-like"/>
    <property type="match status" value="1"/>
</dbReference>
<dbReference type="PANTHER" id="PTHR46889">
    <property type="entry name" value="TRANSPOSASE INSF FOR INSERTION SEQUENCE IS3B-RELATED"/>
    <property type="match status" value="1"/>
</dbReference>
<dbReference type="PANTHER" id="PTHR46889:SF4">
    <property type="entry name" value="TRANSPOSASE INSO FOR INSERTION SEQUENCE ELEMENT IS911B-RELATED"/>
    <property type="match status" value="1"/>
</dbReference>
<sequence>MAKGRSTTWKEKIDIVYYCLSVDKDYQGTAVKYKVSYQQVYQWVRKYEVGGIDALKDRRGRNKTVENTLNREFSAENPNQKWVTDVTEFKYGNSKKVYLSAILDLYDNTIVSYVVGHSDNNQLVFETFDNAINTLAATKPLIHSDRG</sequence>
<dbReference type="EMBL" id="QJJQ01000008">
    <property type="protein sequence ID" value="PXW86253.1"/>
    <property type="molecule type" value="Genomic_DNA"/>
</dbReference>
<evidence type="ECO:0000313" key="2">
    <source>
        <dbReference type="EMBL" id="PXW86253.1"/>
    </source>
</evidence>
<evidence type="ECO:0000259" key="1">
    <source>
        <dbReference type="PROSITE" id="PS50994"/>
    </source>
</evidence>